<dbReference type="InterPro" id="IPR013822">
    <property type="entry name" value="Signal_recog_particl_SRP54_hlx"/>
</dbReference>
<dbReference type="Gene3D" id="3.40.50.300">
    <property type="entry name" value="P-loop containing nucleotide triphosphate hydrolases"/>
    <property type="match status" value="1"/>
</dbReference>
<dbReference type="AlphaFoldDB" id="A0A3B1CE66"/>
<proteinExistence type="inferred from homology"/>
<dbReference type="GO" id="GO:0006614">
    <property type="term" value="P:SRP-dependent cotranslational protein targeting to membrane"/>
    <property type="evidence" value="ECO:0007669"/>
    <property type="project" value="InterPro"/>
</dbReference>
<dbReference type="InterPro" id="IPR036891">
    <property type="entry name" value="Signal_recog_part_SRP54_M_sf"/>
</dbReference>
<dbReference type="PROSITE" id="PS00300">
    <property type="entry name" value="SRP54"/>
    <property type="match status" value="1"/>
</dbReference>
<protein>
    <recommendedName>
        <fullName evidence="8">signal-recognition-particle GTPase</fullName>
        <ecNumber evidence="8">3.6.5.4</ecNumber>
    </recommendedName>
</protein>
<evidence type="ECO:0000256" key="7">
    <source>
        <dbReference type="ARBA" id="ARBA00023274"/>
    </source>
</evidence>
<accession>A0A3B1CE66</accession>
<dbReference type="FunFam" id="3.40.50.300:FF:000022">
    <property type="entry name" value="Signal recognition particle 54 kDa subunit"/>
    <property type="match status" value="1"/>
</dbReference>
<evidence type="ECO:0000256" key="6">
    <source>
        <dbReference type="ARBA" id="ARBA00023135"/>
    </source>
</evidence>
<dbReference type="InterPro" id="IPR022941">
    <property type="entry name" value="SRP54"/>
</dbReference>
<evidence type="ECO:0000256" key="9">
    <source>
        <dbReference type="SAM" id="MobiDB-lite"/>
    </source>
</evidence>
<organism evidence="11">
    <name type="scientific">hydrothermal vent metagenome</name>
    <dbReference type="NCBI Taxonomy" id="652676"/>
    <lineage>
        <taxon>unclassified sequences</taxon>
        <taxon>metagenomes</taxon>
        <taxon>ecological metagenomes</taxon>
    </lineage>
</organism>
<comment type="similarity">
    <text evidence="1">Belongs to the GTP-binding SRP family. SRP54 subfamily.</text>
</comment>
<dbReference type="Gene3D" id="1.20.120.140">
    <property type="entry name" value="Signal recognition particle SRP54, nucleotide-binding domain"/>
    <property type="match status" value="1"/>
</dbReference>
<dbReference type="Pfam" id="PF00448">
    <property type="entry name" value="SRP54"/>
    <property type="match status" value="1"/>
</dbReference>
<evidence type="ECO:0000256" key="5">
    <source>
        <dbReference type="ARBA" id="ARBA00023134"/>
    </source>
</evidence>
<evidence type="ECO:0000256" key="2">
    <source>
        <dbReference type="ARBA" id="ARBA00022741"/>
    </source>
</evidence>
<dbReference type="InterPro" id="IPR004780">
    <property type="entry name" value="SRP"/>
</dbReference>
<dbReference type="PANTHER" id="PTHR11564">
    <property type="entry name" value="SIGNAL RECOGNITION PARTICLE 54K PROTEIN SRP54"/>
    <property type="match status" value="1"/>
</dbReference>
<dbReference type="GO" id="GO:0003924">
    <property type="term" value="F:GTPase activity"/>
    <property type="evidence" value="ECO:0007669"/>
    <property type="project" value="InterPro"/>
</dbReference>
<dbReference type="PANTHER" id="PTHR11564:SF5">
    <property type="entry name" value="SIGNAL RECOGNITION PARTICLE SUBUNIT SRP54"/>
    <property type="match status" value="1"/>
</dbReference>
<feature type="region of interest" description="Disordered" evidence="9">
    <location>
        <begin position="426"/>
        <end position="450"/>
    </location>
</feature>
<keyword evidence="6" id="KW-0733">Signal recognition particle</keyword>
<dbReference type="EC" id="3.6.5.4" evidence="8"/>
<sequence length="450" mass="48955">MFESLSERLEGAVKRLKGLHKLTEENIGEAMRDVRMALLEADVNISVTKEFIASVKEDALGTKTAQGVDPGQHMIKIVHDKMIELLGGETTGINFAERGPTILLMTGLQGSGKTTTAVKLAKVIAKQGYNPMVVSADVYRPAAMEQLKTFAEQIDIPVFPATPDMKPVDICKQAMASMTKEGANVLIVDTAGRLQIDDDMMDELKEIRETVKPNEILFVADAMTGQDAVNVAKTFNEKIGMTGVVLTKLDGDTRGGAALSIKKVTGVPIKFAGIGEKVDQFETFHPDRLAGRILGMGDVLSLVEKAQENIDQKKAAKQAQKIFSASFDLNDFLEQLQMIKKMGPLDQIMKLIPGAASAMKNANYDPDEMLRTEALINSMTLKERSAPGIINTSRKRRIAAGSGTDIVEINRMLKNFQKMKKMMKTMGRGKGKKSMMNPFAGGGAGLGMEQ</sequence>
<evidence type="ECO:0000259" key="10">
    <source>
        <dbReference type="PROSITE" id="PS00300"/>
    </source>
</evidence>
<keyword evidence="4" id="KW-0694">RNA-binding</keyword>
<dbReference type="GO" id="GO:0008312">
    <property type="term" value="F:7S RNA binding"/>
    <property type="evidence" value="ECO:0007669"/>
    <property type="project" value="InterPro"/>
</dbReference>
<dbReference type="SUPFAM" id="SSF52540">
    <property type="entry name" value="P-loop containing nucleoside triphosphate hydrolases"/>
    <property type="match status" value="1"/>
</dbReference>
<dbReference type="SMART" id="SM00962">
    <property type="entry name" value="SRP54"/>
    <property type="match status" value="1"/>
</dbReference>
<keyword evidence="5" id="KW-0342">GTP-binding</keyword>
<dbReference type="EMBL" id="UOGC01000135">
    <property type="protein sequence ID" value="VAX22238.1"/>
    <property type="molecule type" value="Genomic_DNA"/>
</dbReference>
<keyword evidence="7" id="KW-0687">Ribonucleoprotein</keyword>
<dbReference type="InterPro" id="IPR003593">
    <property type="entry name" value="AAA+_ATPase"/>
</dbReference>
<dbReference type="InterPro" id="IPR027417">
    <property type="entry name" value="P-loop_NTPase"/>
</dbReference>
<dbReference type="InterPro" id="IPR004125">
    <property type="entry name" value="Signal_recog_particle_SRP54_M"/>
</dbReference>
<dbReference type="InterPro" id="IPR000897">
    <property type="entry name" value="SRP54_GTPase_dom"/>
</dbReference>
<reference evidence="11" key="1">
    <citation type="submission" date="2018-06" db="EMBL/GenBank/DDBJ databases">
        <authorList>
            <person name="Zhirakovskaya E."/>
        </authorList>
    </citation>
    <scope>NUCLEOTIDE SEQUENCE</scope>
</reference>
<name>A0A3B1CE66_9ZZZZ</name>
<dbReference type="Gene3D" id="1.10.260.30">
    <property type="entry name" value="Signal recognition particle, SRP54 subunit, M-domain"/>
    <property type="match status" value="1"/>
</dbReference>
<dbReference type="Pfam" id="PF02881">
    <property type="entry name" value="SRP54_N"/>
    <property type="match status" value="1"/>
</dbReference>
<evidence type="ECO:0000313" key="11">
    <source>
        <dbReference type="EMBL" id="VAX22238.1"/>
    </source>
</evidence>
<dbReference type="SMART" id="SM00382">
    <property type="entry name" value="AAA"/>
    <property type="match status" value="1"/>
</dbReference>
<dbReference type="GO" id="GO:0005786">
    <property type="term" value="C:signal recognition particle, endoplasmic reticulum targeting"/>
    <property type="evidence" value="ECO:0007669"/>
    <property type="project" value="UniProtKB-KW"/>
</dbReference>
<feature type="domain" description="SRP54-type proteins GTP-binding" evidence="10">
    <location>
        <begin position="268"/>
        <end position="281"/>
    </location>
</feature>
<keyword evidence="3" id="KW-0378">Hydrolase</keyword>
<feature type="compositionally biased region" description="Gly residues" evidence="9">
    <location>
        <begin position="440"/>
        <end position="450"/>
    </location>
</feature>
<dbReference type="InterPro" id="IPR042101">
    <property type="entry name" value="SRP54_N_sf"/>
</dbReference>
<gene>
    <name evidence="11" type="ORF">MNBD_NITROSPINAE01-861</name>
</gene>
<dbReference type="NCBIfam" id="TIGR00959">
    <property type="entry name" value="ffh"/>
    <property type="match status" value="1"/>
</dbReference>
<dbReference type="SUPFAM" id="SSF47446">
    <property type="entry name" value="Signal peptide-binding domain"/>
    <property type="match status" value="1"/>
</dbReference>
<dbReference type="HAMAP" id="MF_00306">
    <property type="entry name" value="SRP54"/>
    <property type="match status" value="1"/>
</dbReference>
<dbReference type="SMART" id="SM00963">
    <property type="entry name" value="SRP54_N"/>
    <property type="match status" value="1"/>
</dbReference>
<evidence type="ECO:0000256" key="4">
    <source>
        <dbReference type="ARBA" id="ARBA00022884"/>
    </source>
</evidence>
<dbReference type="GO" id="GO:0005525">
    <property type="term" value="F:GTP binding"/>
    <property type="evidence" value="ECO:0007669"/>
    <property type="project" value="UniProtKB-KW"/>
</dbReference>
<evidence type="ECO:0000256" key="8">
    <source>
        <dbReference type="ARBA" id="ARBA00035672"/>
    </source>
</evidence>
<evidence type="ECO:0000256" key="1">
    <source>
        <dbReference type="ARBA" id="ARBA00005450"/>
    </source>
</evidence>
<dbReference type="Pfam" id="PF02978">
    <property type="entry name" value="SRP_SPB"/>
    <property type="match status" value="1"/>
</dbReference>
<evidence type="ECO:0000256" key="3">
    <source>
        <dbReference type="ARBA" id="ARBA00022801"/>
    </source>
</evidence>
<keyword evidence="2" id="KW-0547">Nucleotide-binding</keyword>
<dbReference type="CDD" id="cd18539">
    <property type="entry name" value="SRP_G"/>
    <property type="match status" value="1"/>
</dbReference>